<gene>
    <name evidence="13" type="ORF">Amon01_000364900</name>
</gene>
<feature type="region of interest" description="Disordered" evidence="11">
    <location>
        <begin position="392"/>
        <end position="483"/>
    </location>
</feature>
<keyword evidence="2" id="KW-0479">Metal-binding</keyword>
<feature type="region of interest" description="Disordered" evidence="11">
    <location>
        <begin position="1"/>
        <end position="82"/>
    </location>
</feature>
<keyword evidence="4 10" id="KW-0863">Zinc-finger</keyword>
<dbReference type="GO" id="GO:0010468">
    <property type="term" value="P:regulation of gene expression"/>
    <property type="evidence" value="ECO:0007669"/>
    <property type="project" value="TreeGrafter"/>
</dbReference>
<dbReference type="AlphaFoldDB" id="A0A9W6YZ07"/>
<dbReference type="Pfam" id="PF00096">
    <property type="entry name" value="zf-C2H2"/>
    <property type="match status" value="1"/>
</dbReference>
<dbReference type="InterPro" id="IPR050331">
    <property type="entry name" value="Zinc_finger"/>
</dbReference>
<keyword evidence="6" id="KW-0805">Transcription regulation</keyword>
<dbReference type="GO" id="GO:0008270">
    <property type="term" value="F:zinc ion binding"/>
    <property type="evidence" value="ECO:0007669"/>
    <property type="project" value="UniProtKB-KW"/>
</dbReference>
<comment type="subcellular location">
    <subcellularLocation>
        <location evidence="1">Nucleus</location>
    </subcellularLocation>
</comment>
<evidence type="ECO:0000256" key="4">
    <source>
        <dbReference type="ARBA" id="ARBA00022771"/>
    </source>
</evidence>
<keyword evidence="5" id="KW-0862">Zinc</keyword>
<evidence type="ECO:0000256" key="1">
    <source>
        <dbReference type="ARBA" id="ARBA00004123"/>
    </source>
</evidence>
<organism evidence="13 14">
    <name type="scientific">Ambrosiozyma monospora</name>
    <name type="common">Yeast</name>
    <name type="synonym">Endomycopsis monosporus</name>
    <dbReference type="NCBI Taxonomy" id="43982"/>
    <lineage>
        <taxon>Eukaryota</taxon>
        <taxon>Fungi</taxon>
        <taxon>Dikarya</taxon>
        <taxon>Ascomycota</taxon>
        <taxon>Saccharomycotina</taxon>
        <taxon>Pichiomycetes</taxon>
        <taxon>Pichiales</taxon>
        <taxon>Pichiaceae</taxon>
        <taxon>Ambrosiozyma</taxon>
    </lineage>
</organism>
<feature type="domain" description="C2H2-type" evidence="12">
    <location>
        <begin position="248"/>
        <end position="275"/>
    </location>
</feature>
<dbReference type="SMART" id="SM00355">
    <property type="entry name" value="ZnF_C2H2"/>
    <property type="match status" value="2"/>
</dbReference>
<dbReference type="GO" id="GO:0005634">
    <property type="term" value="C:nucleus"/>
    <property type="evidence" value="ECO:0007669"/>
    <property type="project" value="UniProtKB-SubCell"/>
</dbReference>
<feature type="compositionally biased region" description="Low complexity" evidence="11">
    <location>
        <begin position="398"/>
        <end position="423"/>
    </location>
</feature>
<evidence type="ECO:0000256" key="6">
    <source>
        <dbReference type="ARBA" id="ARBA00023015"/>
    </source>
</evidence>
<proteinExistence type="predicted"/>
<keyword evidence="9" id="KW-0539">Nucleus</keyword>
<dbReference type="Gene3D" id="3.30.160.60">
    <property type="entry name" value="Classic Zinc Finger"/>
    <property type="match status" value="1"/>
</dbReference>
<sequence>MQSSSPQHQHMNQQQQQQQQVSSQGQNGQQSQQNQHQQQQQPQSQQQQPQASQASQSQNSQSAQGSQGQQSQQSQVQQPMGVPNQFYVQAQIPGQYGANYLPPPTMNLQQGGYYVPFYSYVAPNVGQQPQQLSNQRFAAGGIPPNVKFPALPNNNGNFKPGNQGQQQQQTPQGQSSRASPVPNAQPAQMEPPQGYILDPNIPQQLLYKGNMYNPTSQTLKPNLNGNPQGSAYRRAIQPSDPDNETKPYKCSECNWAFIRHSDLRRHARSHGSPEYHCPYWHPEYATCPHRNQGSFNRLDVLKRHLRLVHFDPESKDGQSESLVRRQDAGHCLSCSKYFPNSKSFIDHVDECALNTPMEQWKYKKNGLVTSVKKDEYPPLKNAQVPAQQAMVTAPMTAQHPQQQQQQQQHQQQQQQQQHQQPPQLHMNVSGQDLGEDIKVGEKRSAAAAKLNGVGKTAIEQAGSYLKRPRGRPRKSTSEEQQQQ</sequence>
<name>A0A9W6YZ07_AMBMO</name>
<keyword evidence="7" id="KW-0238">DNA-binding</keyword>
<feature type="region of interest" description="Disordered" evidence="11">
    <location>
        <begin position="137"/>
        <end position="199"/>
    </location>
</feature>
<dbReference type="GO" id="GO:0003677">
    <property type="term" value="F:DNA binding"/>
    <property type="evidence" value="ECO:0007669"/>
    <property type="project" value="UniProtKB-KW"/>
</dbReference>
<evidence type="ECO:0000256" key="2">
    <source>
        <dbReference type="ARBA" id="ARBA00022723"/>
    </source>
</evidence>
<feature type="compositionally biased region" description="Low complexity" evidence="11">
    <location>
        <begin position="152"/>
        <end position="174"/>
    </location>
</feature>
<dbReference type="SUPFAM" id="SSF57667">
    <property type="entry name" value="beta-beta-alpha zinc fingers"/>
    <property type="match status" value="1"/>
</dbReference>
<dbReference type="PROSITE" id="PS50157">
    <property type="entry name" value="ZINC_FINGER_C2H2_2"/>
    <property type="match status" value="1"/>
</dbReference>
<dbReference type="InterPro" id="IPR036236">
    <property type="entry name" value="Znf_C2H2_sf"/>
</dbReference>
<feature type="region of interest" description="Disordered" evidence="11">
    <location>
        <begin position="211"/>
        <end position="246"/>
    </location>
</feature>
<evidence type="ECO:0000313" key="14">
    <source>
        <dbReference type="Proteomes" id="UP001165063"/>
    </source>
</evidence>
<evidence type="ECO:0000256" key="5">
    <source>
        <dbReference type="ARBA" id="ARBA00022833"/>
    </source>
</evidence>
<evidence type="ECO:0000256" key="7">
    <source>
        <dbReference type="ARBA" id="ARBA00023125"/>
    </source>
</evidence>
<dbReference type="PANTHER" id="PTHR16515">
    <property type="entry name" value="PR DOMAIN ZINC FINGER PROTEIN"/>
    <property type="match status" value="1"/>
</dbReference>
<feature type="compositionally biased region" description="Basic and acidic residues" evidence="11">
    <location>
        <begin position="435"/>
        <end position="444"/>
    </location>
</feature>
<evidence type="ECO:0000259" key="12">
    <source>
        <dbReference type="PROSITE" id="PS50157"/>
    </source>
</evidence>
<accession>A0A9W6YZ07</accession>
<dbReference type="InterPro" id="IPR013087">
    <property type="entry name" value="Znf_C2H2_type"/>
</dbReference>
<evidence type="ECO:0000256" key="8">
    <source>
        <dbReference type="ARBA" id="ARBA00023163"/>
    </source>
</evidence>
<dbReference type="PANTHER" id="PTHR16515:SF49">
    <property type="entry name" value="GASTRULA ZINC FINGER PROTEIN XLCGF49.1-LIKE-RELATED"/>
    <property type="match status" value="1"/>
</dbReference>
<evidence type="ECO:0000256" key="9">
    <source>
        <dbReference type="ARBA" id="ARBA00023242"/>
    </source>
</evidence>
<keyword evidence="3" id="KW-0677">Repeat</keyword>
<keyword evidence="8" id="KW-0804">Transcription</keyword>
<dbReference type="EMBL" id="BSXU01001575">
    <property type="protein sequence ID" value="GMG28929.1"/>
    <property type="molecule type" value="Genomic_DNA"/>
</dbReference>
<evidence type="ECO:0000256" key="3">
    <source>
        <dbReference type="ARBA" id="ARBA00022737"/>
    </source>
</evidence>
<dbReference type="PROSITE" id="PS00028">
    <property type="entry name" value="ZINC_FINGER_C2H2_1"/>
    <property type="match status" value="1"/>
</dbReference>
<dbReference type="OrthoDB" id="2687452at2759"/>
<feature type="compositionally biased region" description="Polar residues" evidence="11">
    <location>
        <begin position="212"/>
        <end position="229"/>
    </location>
</feature>
<evidence type="ECO:0000256" key="10">
    <source>
        <dbReference type="PROSITE-ProRule" id="PRU00042"/>
    </source>
</evidence>
<dbReference type="Proteomes" id="UP001165063">
    <property type="component" value="Unassembled WGS sequence"/>
</dbReference>
<keyword evidence="14" id="KW-1185">Reference proteome</keyword>
<comment type="caution">
    <text evidence="13">The sequence shown here is derived from an EMBL/GenBank/DDBJ whole genome shotgun (WGS) entry which is preliminary data.</text>
</comment>
<protein>
    <submittedName>
        <fullName evidence="13">Unnamed protein product</fullName>
    </submittedName>
</protein>
<dbReference type="FunFam" id="3.30.160.60:FF:001228">
    <property type="entry name" value="Zinc finger protein 236"/>
    <property type="match status" value="1"/>
</dbReference>
<evidence type="ECO:0000313" key="13">
    <source>
        <dbReference type="EMBL" id="GMG28929.1"/>
    </source>
</evidence>
<reference evidence="13" key="1">
    <citation type="submission" date="2023-04" db="EMBL/GenBank/DDBJ databases">
        <title>Ambrosiozyma monospora NBRC 1965.</title>
        <authorList>
            <person name="Ichikawa N."/>
            <person name="Sato H."/>
            <person name="Tonouchi N."/>
        </authorList>
    </citation>
    <scope>NUCLEOTIDE SEQUENCE</scope>
    <source>
        <strain evidence="13">NBRC 1965</strain>
    </source>
</reference>
<evidence type="ECO:0000256" key="11">
    <source>
        <dbReference type="SAM" id="MobiDB-lite"/>
    </source>
</evidence>